<protein>
    <submittedName>
        <fullName evidence="1">Uncharacterized protein</fullName>
    </submittedName>
</protein>
<proteinExistence type="predicted"/>
<dbReference type="Proteomes" id="UP000054826">
    <property type="component" value="Unassembled WGS sequence"/>
</dbReference>
<dbReference type="EMBL" id="JYDV01000025">
    <property type="protein sequence ID" value="KRZ40688.1"/>
    <property type="molecule type" value="Genomic_DNA"/>
</dbReference>
<accession>A0A0V1K0C8</accession>
<organism evidence="1 2">
    <name type="scientific">Trichinella pseudospiralis</name>
    <name type="common">Parasitic roundworm</name>
    <dbReference type="NCBI Taxonomy" id="6337"/>
    <lineage>
        <taxon>Eukaryota</taxon>
        <taxon>Metazoa</taxon>
        <taxon>Ecdysozoa</taxon>
        <taxon>Nematoda</taxon>
        <taxon>Enoplea</taxon>
        <taxon>Dorylaimia</taxon>
        <taxon>Trichinellida</taxon>
        <taxon>Trichinellidae</taxon>
        <taxon>Trichinella</taxon>
    </lineage>
</organism>
<dbReference type="AlphaFoldDB" id="A0A0V1K0C8"/>
<gene>
    <name evidence="1" type="ORF">T4C_3947</name>
</gene>
<comment type="caution">
    <text evidence="1">The sequence shown here is derived from an EMBL/GenBank/DDBJ whole genome shotgun (WGS) entry which is preliminary data.</text>
</comment>
<sequence>MDGWMDGRRNRCLTTPCGVEPLATVGRVKVSRRVSITSAFGQGTAGKVSRAELAAPLTPAYGHCAVARLDSDRWPRQSLFQRPPDQGNYADLIHRLQRSQSPPSK</sequence>
<name>A0A0V1K0C8_TRIPS</name>
<evidence type="ECO:0000313" key="2">
    <source>
        <dbReference type="Proteomes" id="UP000054826"/>
    </source>
</evidence>
<reference evidence="1 2" key="1">
    <citation type="submission" date="2015-01" db="EMBL/GenBank/DDBJ databases">
        <title>Evolution of Trichinella species and genotypes.</title>
        <authorList>
            <person name="Korhonen P.K."/>
            <person name="Edoardo P."/>
            <person name="Giuseppe L.R."/>
            <person name="Gasser R.B."/>
        </authorList>
    </citation>
    <scope>NUCLEOTIDE SEQUENCE [LARGE SCALE GENOMIC DNA]</scope>
    <source>
        <strain evidence="1">ISS176</strain>
    </source>
</reference>
<evidence type="ECO:0000313" key="1">
    <source>
        <dbReference type="EMBL" id="KRZ40688.1"/>
    </source>
</evidence>